<gene>
    <name evidence="2" type="ORF">HPB52_018087</name>
</gene>
<dbReference type="SUPFAM" id="SSF49777">
    <property type="entry name" value="PEBP-like"/>
    <property type="match status" value="1"/>
</dbReference>
<comment type="caution">
    <text evidence="2">The sequence shown here is derived from an EMBL/GenBank/DDBJ whole genome shotgun (WGS) entry which is preliminary data.</text>
</comment>
<reference evidence="2" key="1">
    <citation type="journal article" date="2020" name="Cell">
        <title>Large-Scale Comparative Analyses of Tick Genomes Elucidate Their Genetic Diversity and Vector Capacities.</title>
        <authorList>
            <consortium name="Tick Genome and Microbiome Consortium (TIGMIC)"/>
            <person name="Jia N."/>
            <person name="Wang J."/>
            <person name="Shi W."/>
            <person name="Du L."/>
            <person name="Sun Y."/>
            <person name="Zhan W."/>
            <person name="Jiang J.F."/>
            <person name="Wang Q."/>
            <person name="Zhang B."/>
            <person name="Ji P."/>
            <person name="Bell-Sakyi L."/>
            <person name="Cui X.M."/>
            <person name="Yuan T.T."/>
            <person name="Jiang B.G."/>
            <person name="Yang W.F."/>
            <person name="Lam T.T."/>
            <person name="Chang Q.C."/>
            <person name="Ding S.J."/>
            <person name="Wang X.J."/>
            <person name="Zhu J.G."/>
            <person name="Ruan X.D."/>
            <person name="Zhao L."/>
            <person name="Wei J.T."/>
            <person name="Ye R.Z."/>
            <person name="Que T.C."/>
            <person name="Du C.H."/>
            <person name="Zhou Y.H."/>
            <person name="Cheng J.X."/>
            <person name="Dai P.F."/>
            <person name="Guo W.B."/>
            <person name="Han X.H."/>
            <person name="Huang E.J."/>
            <person name="Li L.F."/>
            <person name="Wei W."/>
            <person name="Gao Y.C."/>
            <person name="Liu J.Z."/>
            <person name="Shao H.Z."/>
            <person name="Wang X."/>
            <person name="Wang C.C."/>
            <person name="Yang T.C."/>
            <person name="Huo Q.B."/>
            <person name="Li W."/>
            <person name="Chen H.Y."/>
            <person name="Chen S.E."/>
            <person name="Zhou L.G."/>
            <person name="Ni X.B."/>
            <person name="Tian J.H."/>
            <person name="Sheng Y."/>
            <person name="Liu T."/>
            <person name="Pan Y.S."/>
            <person name="Xia L.Y."/>
            <person name="Li J."/>
            <person name="Zhao F."/>
            <person name="Cao W.C."/>
        </authorList>
    </citation>
    <scope>NUCLEOTIDE SEQUENCE</scope>
    <source>
        <strain evidence="2">Rsan-2018</strain>
    </source>
</reference>
<dbReference type="InterPro" id="IPR008914">
    <property type="entry name" value="PEBP"/>
</dbReference>
<feature type="transmembrane region" description="Helical" evidence="1">
    <location>
        <begin position="88"/>
        <end position="113"/>
    </location>
</feature>
<dbReference type="PANTHER" id="PTHR11362:SF82">
    <property type="entry name" value="PHOSPHATIDYLETHANOLAMINE-BINDING PROTEIN 4"/>
    <property type="match status" value="1"/>
</dbReference>
<dbReference type="CDD" id="cd00866">
    <property type="entry name" value="PEBP_euk"/>
    <property type="match status" value="1"/>
</dbReference>
<dbReference type="EMBL" id="JABSTV010001250">
    <property type="protein sequence ID" value="KAH7957352.1"/>
    <property type="molecule type" value="Genomic_DNA"/>
</dbReference>
<keyword evidence="3" id="KW-1185">Reference proteome</keyword>
<organism evidence="2 3">
    <name type="scientific">Rhipicephalus sanguineus</name>
    <name type="common">Brown dog tick</name>
    <name type="synonym">Ixodes sanguineus</name>
    <dbReference type="NCBI Taxonomy" id="34632"/>
    <lineage>
        <taxon>Eukaryota</taxon>
        <taxon>Metazoa</taxon>
        <taxon>Ecdysozoa</taxon>
        <taxon>Arthropoda</taxon>
        <taxon>Chelicerata</taxon>
        <taxon>Arachnida</taxon>
        <taxon>Acari</taxon>
        <taxon>Parasitiformes</taxon>
        <taxon>Ixodida</taxon>
        <taxon>Ixodoidea</taxon>
        <taxon>Ixodidae</taxon>
        <taxon>Rhipicephalinae</taxon>
        <taxon>Rhipicephalus</taxon>
        <taxon>Rhipicephalus</taxon>
    </lineage>
</organism>
<proteinExistence type="predicted"/>
<dbReference type="Gene3D" id="1.20.1740.10">
    <property type="entry name" value="Amino acid/polyamine transporter I"/>
    <property type="match status" value="1"/>
</dbReference>
<dbReference type="Proteomes" id="UP000821837">
    <property type="component" value="Unassembled WGS sequence"/>
</dbReference>
<keyword evidence="1" id="KW-1133">Transmembrane helix</keyword>
<evidence type="ECO:0000313" key="2">
    <source>
        <dbReference type="EMBL" id="KAH7957352.1"/>
    </source>
</evidence>
<dbReference type="Pfam" id="PF01161">
    <property type="entry name" value="PBP"/>
    <property type="match status" value="1"/>
</dbReference>
<name>A0A9D4SXB9_RHISA</name>
<accession>A0A9D4SXB9</accession>
<dbReference type="Gene3D" id="3.90.280.10">
    <property type="entry name" value="PEBP-like"/>
    <property type="match status" value="1"/>
</dbReference>
<protein>
    <submittedName>
        <fullName evidence="2">Uncharacterized protein</fullName>
    </submittedName>
</protein>
<dbReference type="PANTHER" id="PTHR11362">
    <property type="entry name" value="PHOSPHATIDYLETHANOLAMINE-BINDING PROTEIN"/>
    <property type="match status" value="1"/>
</dbReference>
<dbReference type="InterPro" id="IPR036610">
    <property type="entry name" value="PEBP-like_sf"/>
</dbReference>
<sequence length="376" mass="40803">MSSNGACRACQHGDTTWTIVFFFASAMAYRNGSYPLESSGSPAGWSQRLLFEHSLANYHVPGFDPCPDIVAAAVPVLLTAALVAKPKVFIVFLNTATIANVFVLVALMLTGFFKMNADNWTAGAGFFSNGIVGWSRPAGLVLVLSLVVHPSRRVLVAGQESDVKERLANLVYDGIVEDLTHFAPVDVLYVYYKRGVNVAMGNTLSVSNTSRQTEDVSFNASPDNYYTVMLVDLDAPSRSQPSLRSYRQWLVVNVPATMNLLDGTTVTEYIGPRPAHDTGLHRLGMRRLNAHDLVDSARSQFDVRAFANANDLGDPIGINYFLVEVRSARPRAGLAATAHSITADGLLRMLSLVSLGQLATRWACAVTISGTLLHCF</sequence>
<evidence type="ECO:0000313" key="3">
    <source>
        <dbReference type="Proteomes" id="UP000821837"/>
    </source>
</evidence>
<dbReference type="VEuPathDB" id="VectorBase:RSAN_045843"/>
<evidence type="ECO:0000256" key="1">
    <source>
        <dbReference type="SAM" id="Phobius"/>
    </source>
</evidence>
<dbReference type="AlphaFoldDB" id="A0A9D4SXB9"/>
<keyword evidence="1" id="KW-0812">Transmembrane</keyword>
<reference evidence="2" key="2">
    <citation type="submission" date="2021-09" db="EMBL/GenBank/DDBJ databases">
        <authorList>
            <person name="Jia N."/>
            <person name="Wang J."/>
            <person name="Shi W."/>
            <person name="Du L."/>
            <person name="Sun Y."/>
            <person name="Zhan W."/>
            <person name="Jiang J."/>
            <person name="Wang Q."/>
            <person name="Zhang B."/>
            <person name="Ji P."/>
            <person name="Sakyi L.B."/>
            <person name="Cui X."/>
            <person name="Yuan T."/>
            <person name="Jiang B."/>
            <person name="Yang W."/>
            <person name="Lam T.T.-Y."/>
            <person name="Chang Q."/>
            <person name="Ding S."/>
            <person name="Wang X."/>
            <person name="Zhu J."/>
            <person name="Ruan X."/>
            <person name="Zhao L."/>
            <person name="Wei J."/>
            <person name="Que T."/>
            <person name="Du C."/>
            <person name="Cheng J."/>
            <person name="Dai P."/>
            <person name="Han X."/>
            <person name="Huang E."/>
            <person name="Gao Y."/>
            <person name="Liu J."/>
            <person name="Shao H."/>
            <person name="Ye R."/>
            <person name="Li L."/>
            <person name="Wei W."/>
            <person name="Wang X."/>
            <person name="Wang C."/>
            <person name="Huo Q."/>
            <person name="Li W."/>
            <person name="Guo W."/>
            <person name="Chen H."/>
            <person name="Chen S."/>
            <person name="Zhou L."/>
            <person name="Zhou L."/>
            <person name="Ni X."/>
            <person name="Tian J."/>
            <person name="Zhou Y."/>
            <person name="Sheng Y."/>
            <person name="Liu T."/>
            <person name="Pan Y."/>
            <person name="Xia L."/>
            <person name="Li J."/>
            <person name="Zhao F."/>
            <person name="Cao W."/>
        </authorList>
    </citation>
    <scope>NUCLEOTIDE SEQUENCE</scope>
    <source>
        <strain evidence="2">Rsan-2018</strain>
        <tissue evidence="2">Larvae</tissue>
    </source>
</reference>
<keyword evidence="1" id="KW-0472">Membrane</keyword>
<dbReference type="InterPro" id="IPR035810">
    <property type="entry name" value="PEBP_euk"/>
</dbReference>